<feature type="compositionally biased region" description="Polar residues" evidence="6">
    <location>
        <begin position="142"/>
        <end position="171"/>
    </location>
</feature>
<dbReference type="PANTHER" id="PTHR12943:SF27">
    <property type="entry name" value="HOMOCYSTEINE-INDUCED ENDOPLASMIC RETICULUM PROTEIN, ISOFORM A"/>
    <property type="match status" value="1"/>
</dbReference>
<dbReference type="AlphaFoldDB" id="A0A1A9V853"/>
<dbReference type="InterPro" id="IPR039751">
    <property type="entry name" value="HERPUD1/2"/>
</dbReference>
<dbReference type="FunFam" id="3.10.20.90:FF:000046">
    <property type="entry name" value="Homocysteine-responsive endoplasmic reticulum-resident ubiquitin-like domain member 2 protein"/>
    <property type="match status" value="1"/>
</dbReference>
<organism evidence="9 10">
    <name type="scientific">Glossina austeni</name>
    <name type="common">Savannah tsetse fly</name>
    <dbReference type="NCBI Taxonomy" id="7395"/>
    <lineage>
        <taxon>Eukaryota</taxon>
        <taxon>Metazoa</taxon>
        <taxon>Ecdysozoa</taxon>
        <taxon>Arthropoda</taxon>
        <taxon>Hexapoda</taxon>
        <taxon>Insecta</taxon>
        <taxon>Pterygota</taxon>
        <taxon>Neoptera</taxon>
        <taxon>Endopterygota</taxon>
        <taxon>Diptera</taxon>
        <taxon>Brachycera</taxon>
        <taxon>Muscomorpha</taxon>
        <taxon>Hippoboscoidea</taxon>
        <taxon>Glossinidae</taxon>
        <taxon>Glossina</taxon>
    </lineage>
</organism>
<evidence type="ECO:0000256" key="6">
    <source>
        <dbReference type="SAM" id="MobiDB-lite"/>
    </source>
</evidence>
<keyword evidence="5" id="KW-0834">Unfolded protein response</keyword>
<evidence type="ECO:0000256" key="4">
    <source>
        <dbReference type="ARBA" id="ARBA00023136"/>
    </source>
</evidence>
<proteinExistence type="predicted"/>
<comment type="subcellular location">
    <subcellularLocation>
        <location evidence="1">Membrane</location>
    </subcellularLocation>
</comment>
<evidence type="ECO:0000313" key="9">
    <source>
        <dbReference type="EnsemblMetazoa" id="GAUT028943-PA"/>
    </source>
</evidence>
<feature type="transmembrane region" description="Helical" evidence="7">
    <location>
        <begin position="390"/>
        <end position="410"/>
    </location>
</feature>
<dbReference type="VEuPathDB" id="VectorBase:GAUT028943"/>
<evidence type="ECO:0000259" key="8">
    <source>
        <dbReference type="PROSITE" id="PS50053"/>
    </source>
</evidence>
<dbReference type="SUPFAM" id="SSF54236">
    <property type="entry name" value="Ubiquitin-like"/>
    <property type="match status" value="1"/>
</dbReference>
<evidence type="ECO:0000256" key="5">
    <source>
        <dbReference type="ARBA" id="ARBA00023230"/>
    </source>
</evidence>
<feature type="compositionally biased region" description="Low complexity" evidence="6">
    <location>
        <begin position="172"/>
        <end position="199"/>
    </location>
</feature>
<evidence type="ECO:0000256" key="2">
    <source>
        <dbReference type="ARBA" id="ARBA00022692"/>
    </source>
</evidence>
<dbReference type="GO" id="GO:0030968">
    <property type="term" value="P:endoplasmic reticulum unfolded protein response"/>
    <property type="evidence" value="ECO:0007669"/>
    <property type="project" value="TreeGrafter"/>
</dbReference>
<accession>A0A1A9V853</accession>
<reference evidence="9" key="1">
    <citation type="submission" date="2020-05" db="UniProtKB">
        <authorList>
            <consortium name="EnsemblMetazoa"/>
        </authorList>
    </citation>
    <scope>IDENTIFICATION</scope>
    <source>
        <strain evidence="9">TTRI</strain>
    </source>
</reference>
<dbReference type="Pfam" id="PF00240">
    <property type="entry name" value="ubiquitin"/>
    <property type="match status" value="1"/>
</dbReference>
<evidence type="ECO:0000256" key="3">
    <source>
        <dbReference type="ARBA" id="ARBA00022989"/>
    </source>
</evidence>
<dbReference type="EnsemblMetazoa" id="GAUT028943-RA">
    <property type="protein sequence ID" value="GAUT028943-PA"/>
    <property type="gene ID" value="GAUT028943"/>
</dbReference>
<protein>
    <recommendedName>
        <fullName evidence="8">Ubiquitin-like domain-containing protein</fullName>
    </recommendedName>
</protein>
<keyword evidence="10" id="KW-1185">Reference proteome</keyword>
<evidence type="ECO:0000313" key="10">
    <source>
        <dbReference type="Proteomes" id="UP000078200"/>
    </source>
</evidence>
<feature type="region of interest" description="Disordered" evidence="6">
    <location>
        <begin position="142"/>
        <end position="199"/>
    </location>
</feature>
<dbReference type="GO" id="GO:0016020">
    <property type="term" value="C:membrane"/>
    <property type="evidence" value="ECO:0007669"/>
    <property type="project" value="UniProtKB-SubCell"/>
</dbReference>
<dbReference type="Proteomes" id="UP000078200">
    <property type="component" value="Unassembled WGS sequence"/>
</dbReference>
<dbReference type="SMART" id="SM00213">
    <property type="entry name" value="UBQ"/>
    <property type="match status" value="1"/>
</dbReference>
<keyword evidence="4 7" id="KW-0472">Membrane</keyword>
<dbReference type="Gene3D" id="3.10.20.90">
    <property type="entry name" value="Phosphatidylinositol 3-kinase Catalytic Subunit, Chain A, domain 1"/>
    <property type="match status" value="1"/>
</dbReference>
<dbReference type="InterPro" id="IPR029071">
    <property type="entry name" value="Ubiquitin-like_domsf"/>
</dbReference>
<dbReference type="PROSITE" id="PS50053">
    <property type="entry name" value="UBIQUITIN_2"/>
    <property type="match status" value="1"/>
</dbReference>
<sequence>MDDTNTTATSTAAAVADGATTKILDTPSKTNSITTPKTTSSTSVKLLIKASNQQYDDMTVDCDLLWTVKNLKAHLSWVYPSKPPVTDQKLIYSGQLLNDKLMLKDVIRNYKDVYTHNHIIHLVYSSKNSYKPVTNLKSKTQLNTSTLADGGNSNMSSSLDGLRQRQTATVNQQQPQQQQQQQQQRQQAQQQQQQPQQQQLPNITMSQTQFMPHLLTAGVRCPQVGEQYNMQAFATQQVAMYNWMQQIYSQYMEQCLRLSNMATGVSDGEAVDTANTPSAAAFTNPFLLQQYAFNMNTPPVIVPLGQIPATTNPITNDPVDAANGVAGQQRPPVAPAPELQQVQAPAVAPRFPNIAQDDQENRDWLDSLFSVIRFMLFLTILYINSSPLRCLMVFIIAAVIYCYHIGVFRIRQERNNNNLNRNNNAAVAAAVAVDQIRQGIEQQQQQQQQVVDAGAAGPGQGNDIQNQENIGQNTDADAAGDANRLPSLGNNAENLNTANVSEQAGSLSSALSFVRTFVVTFFTSLLPEMPAV</sequence>
<name>A0A1A9V853_GLOAU</name>
<keyword evidence="2 7" id="KW-0812">Transmembrane</keyword>
<keyword evidence="3 7" id="KW-1133">Transmembrane helix</keyword>
<feature type="region of interest" description="Disordered" evidence="6">
    <location>
        <begin position="447"/>
        <end position="468"/>
    </location>
</feature>
<feature type="domain" description="Ubiquitin-like" evidence="8">
    <location>
        <begin position="44"/>
        <end position="105"/>
    </location>
</feature>
<dbReference type="InterPro" id="IPR000626">
    <property type="entry name" value="Ubiquitin-like_dom"/>
</dbReference>
<dbReference type="PANTHER" id="PTHR12943">
    <property type="entry name" value="HOMOCYSTEINE-RESPONSIVE ENDOPLASMIC RETICULUM-RESIDENT UNIQUITIN-LIKE DOMAIN HERPUD PROTEIN FAMILY MEMBER"/>
    <property type="match status" value="1"/>
</dbReference>
<evidence type="ECO:0000256" key="7">
    <source>
        <dbReference type="SAM" id="Phobius"/>
    </source>
</evidence>
<evidence type="ECO:0000256" key="1">
    <source>
        <dbReference type="ARBA" id="ARBA00004370"/>
    </source>
</evidence>
<dbReference type="CDD" id="cd01790">
    <property type="entry name" value="Ubl_HERP"/>
    <property type="match status" value="1"/>
</dbReference>
<dbReference type="STRING" id="7395.A0A1A9V853"/>